<keyword evidence="11" id="KW-0106">Calcium</keyword>
<evidence type="ECO:0000256" key="11">
    <source>
        <dbReference type="ARBA" id="ARBA00022837"/>
    </source>
</evidence>
<gene>
    <name evidence="23" type="ORF">JTE90_017415</name>
</gene>
<keyword evidence="6" id="KW-0109">Calcium transport</keyword>
<feature type="region of interest" description="Disordered" evidence="20">
    <location>
        <begin position="296"/>
        <end position="329"/>
    </location>
</feature>
<evidence type="ECO:0000256" key="19">
    <source>
        <dbReference type="ARBA" id="ARBA00033667"/>
    </source>
</evidence>
<dbReference type="InterPro" id="IPR003644">
    <property type="entry name" value="Calx_beta"/>
</dbReference>
<keyword evidence="18" id="KW-0739">Sodium transport</keyword>
<evidence type="ECO:0000256" key="10">
    <source>
        <dbReference type="ARBA" id="ARBA00022737"/>
    </source>
</evidence>
<comment type="subcellular location">
    <subcellularLocation>
        <location evidence="1">Cell membrane</location>
        <topology evidence="1">Multi-pass membrane protein</topology>
    </subcellularLocation>
</comment>
<evidence type="ECO:0000256" key="12">
    <source>
        <dbReference type="ARBA" id="ARBA00022860"/>
    </source>
</evidence>
<evidence type="ECO:0000313" key="24">
    <source>
        <dbReference type="Proteomes" id="UP000827092"/>
    </source>
</evidence>
<dbReference type="GO" id="GO:0005432">
    <property type="term" value="F:calcium:sodium antiporter activity"/>
    <property type="evidence" value="ECO:0007669"/>
    <property type="project" value="InterPro"/>
</dbReference>
<dbReference type="InterPro" id="IPR044880">
    <property type="entry name" value="NCX_ion-bd_dom_sf"/>
</dbReference>
<keyword evidence="14" id="KW-0915">Sodium</keyword>
<evidence type="ECO:0000256" key="14">
    <source>
        <dbReference type="ARBA" id="ARBA00023053"/>
    </source>
</evidence>
<feature type="transmembrane region" description="Helical" evidence="21">
    <location>
        <begin position="820"/>
        <end position="840"/>
    </location>
</feature>
<dbReference type="AlphaFoldDB" id="A0AAV6U7P2"/>
<dbReference type="GO" id="GO:0098794">
    <property type="term" value="C:postsynapse"/>
    <property type="evidence" value="ECO:0007669"/>
    <property type="project" value="TreeGrafter"/>
</dbReference>
<organism evidence="23 24">
    <name type="scientific">Oedothorax gibbosus</name>
    <dbReference type="NCBI Taxonomy" id="931172"/>
    <lineage>
        <taxon>Eukaryota</taxon>
        <taxon>Metazoa</taxon>
        <taxon>Ecdysozoa</taxon>
        <taxon>Arthropoda</taxon>
        <taxon>Chelicerata</taxon>
        <taxon>Arachnida</taxon>
        <taxon>Araneae</taxon>
        <taxon>Araneomorphae</taxon>
        <taxon>Entelegynae</taxon>
        <taxon>Araneoidea</taxon>
        <taxon>Linyphiidae</taxon>
        <taxon>Erigoninae</taxon>
        <taxon>Oedothorax</taxon>
    </lineage>
</organism>
<feature type="region of interest" description="Disordered" evidence="20">
    <location>
        <begin position="386"/>
        <end position="409"/>
    </location>
</feature>
<feature type="compositionally biased region" description="Basic and acidic residues" evidence="20">
    <location>
        <begin position="297"/>
        <end position="329"/>
    </location>
</feature>
<reference evidence="23 24" key="1">
    <citation type="journal article" date="2022" name="Nat. Ecol. Evol.">
        <title>A masculinizing supergene underlies an exaggerated male reproductive morph in a spider.</title>
        <authorList>
            <person name="Hendrickx F."/>
            <person name="De Corte Z."/>
            <person name="Sonet G."/>
            <person name="Van Belleghem S.M."/>
            <person name="Kostlbacher S."/>
            <person name="Vangestel C."/>
        </authorList>
    </citation>
    <scope>NUCLEOTIDE SEQUENCE [LARGE SCALE GENOMIC DNA]</scope>
    <source>
        <strain evidence="23">W744_W776</strain>
    </source>
</reference>
<keyword evidence="15" id="KW-0406">Ion transport</keyword>
<evidence type="ECO:0000256" key="20">
    <source>
        <dbReference type="SAM" id="MobiDB-lite"/>
    </source>
</evidence>
<feature type="domain" description="Calx-beta" evidence="22">
    <location>
        <begin position="405"/>
        <end position="502"/>
    </location>
</feature>
<keyword evidence="3" id="KW-0813">Transport</keyword>
<feature type="transmembrane region" description="Helical" evidence="21">
    <location>
        <begin position="743"/>
        <end position="763"/>
    </location>
</feature>
<keyword evidence="4" id="KW-0050">Antiport</keyword>
<evidence type="ECO:0000313" key="23">
    <source>
        <dbReference type="EMBL" id="KAG8179883.1"/>
    </source>
</evidence>
<dbReference type="PANTHER" id="PTHR11878:SF65">
    <property type="entry name" value="NA_CA-EXCHANGE PROTEIN, ISOFORM G"/>
    <property type="match status" value="1"/>
</dbReference>
<feature type="domain" description="Calx-beta" evidence="22">
    <location>
        <begin position="529"/>
        <end position="630"/>
    </location>
</feature>
<evidence type="ECO:0000256" key="5">
    <source>
        <dbReference type="ARBA" id="ARBA00022475"/>
    </source>
</evidence>
<keyword evidence="8" id="KW-0479">Metal-binding</keyword>
<evidence type="ECO:0000256" key="1">
    <source>
        <dbReference type="ARBA" id="ARBA00004651"/>
    </source>
</evidence>
<dbReference type="GO" id="GO:0030424">
    <property type="term" value="C:axon"/>
    <property type="evidence" value="ECO:0007669"/>
    <property type="project" value="TreeGrafter"/>
</dbReference>
<dbReference type="Gene3D" id="2.60.40.2030">
    <property type="match status" value="2"/>
</dbReference>
<dbReference type="InterPro" id="IPR051171">
    <property type="entry name" value="CaCA"/>
</dbReference>
<keyword evidence="13 21" id="KW-1133">Transmembrane helix</keyword>
<keyword evidence="9" id="KW-0732">Signal</keyword>
<dbReference type="Pfam" id="PF16494">
    <property type="entry name" value="Na_Ca_ex_C"/>
    <property type="match status" value="1"/>
</dbReference>
<proteinExistence type="inferred from homology"/>
<feature type="transmembrane region" description="Helical" evidence="21">
    <location>
        <begin position="892"/>
        <end position="914"/>
    </location>
</feature>
<feature type="transmembrane region" description="Helical" evidence="21">
    <location>
        <begin position="846"/>
        <end position="871"/>
    </location>
</feature>
<evidence type="ECO:0000256" key="6">
    <source>
        <dbReference type="ARBA" id="ARBA00022568"/>
    </source>
</evidence>
<evidence type="ECO:0000256" key="7">
    <source>
        <dbReference type="ARBA" id="ARBA00022692"/>
    </source>
</evidence>
<dbReference type="GO" id="GO:0007154">
    <property type="term" value="P:cell communication"/>
    <property type="evidence" value="ECO:0007669"/>
    <property type="project" value="InterPro"/>
</dbReference>
<evidence type="ECO:0000256" key="13">
    <source>
        <dbReference type="ARBA" id="ARBA00022989"/>
    </source>
</evidence>
<dbReference type="NCBIfam" id="TIGR00845">
    <property type="entry name" value="caca"/>
    <property type="match status" value="1"/>
</dbReference>
<evidence type="ECO:0000256" key="21">
    <source>
        <dbReference type="SAM" id="Phobius"/>
    </source>
</evidence>
<feature type="compositionally biased region" description="Low complexity" evidence="20">
    <location>
        <begin position="395"/>
        <end position="408"/>
    </location>
</feature>
<feature type="transmembrane region" description="Helical" evidence="21">
    <location>
        <begin position="221"/>
        <end position="244"/>
    </location>
</feature>
<accession>A0AAV6U7P2</accession>
<evidence type="ECO:0000256" key="18">
    <source>
        <dbReference type="ARBA" id="ARBA00023201"/>
    </source>
</evidence>
<dbReference type="SUPFAM" id="SSF141072">
    <property type="entry name" value="CalX-like"/>
    <property type="match status" value="2"/>
</dbReference>
<evidence type="ECO:0000256" key="16">
    <source>
        <dbReference type="ARBA" id="ARBA00023136"/>
    </source>
</evidence>
<feature type="transmembrane region" description="Helical" evidence="21">
    <location>
        <begin position="189"/>
        <end position="209"/>
    </location>
</feature>
<evidence type="ECO:0000256" key="2">
    <source>
        <dbReference type="ARBA" id="ARBA00007489"/>
    </source>
</evidence>
<dbReference type="Proteomes" id="UP000827092">
    <property type="component" value="Unassembled WGS sequence"/>
</dbReference>
<keyword evidence="5" id="KW-1003">Cell membrane</keyword>
<evidence type="ECO:0000256" key="3">
    <source>
        <dbReference type="ARBA" id="ARBA00022448"/>
    </source>
</evidence>
<dbReference type="InterPro" id="IPR004837">
    <property type="entry name" value="NaCa_Exmemb"/>
</dbReference>
<keyword evidence="7 21" id="KW-0812">Transmembrane</keyword>
<comment type="catalytic activity">
    <reaction evidence="19">
        <text>Ca(2+)(in) + 3 Na(+)(out) = Ca(2+)(out) + 3 Na(+)(in)</text>
        <dbReference type="Rhea" id="RHEA:69955"/>
        <dbReference type="ChEBI" id="CHEBI:29101"/>
        <dbReference type="ChEBI" id="CHEBI:29108"/>
    </reaction>
</comment>
<sequence>MFFPDRPQQKFGTLRAAKDSKCGFPRKSQWPTSSDCLQRAFIRVWLLGWVLAKWSCHLPPIDSTRRRMNSSCVDGLLLWAWQPTANLSRGDVVARGLVYFAALVYVFVGVSIVADRFMGAIEVITAREREVVVRRPDGTTRTTSVRVWNETVSNLTLMALGSSAPEILLSVIEVIGSRFEAGELGPGTIVGSAAFNMFVIVAICVGAVPCAETRRIKHLRVFFVTMTWSVFAYVWLYVILAVSSYGVIEVWEAAVTFLFFPATVLTAYAADRRFLVGRCLRRKEYRANRRGVIVGGEAREEEGAPPEEGARQQERAEEEETFGREEEQRRGGYVRLLRELRRTHPDAPMAELEERARTRILEEEPKSRAFYRLQATRRLTGNLGLHRGRGAAPDQEAPAHPGEAQQQEAAEERCVLSFQPAHYTVLESVGRFAVGVERSAPLGRAVCVDFSTEDGTAEAGSDYEPLQGTLVFRPGEARQLVWLTIVDDDVFEEDEHFFVRLSSPRYADALPDGIPPDPPLIVDAEAGTATVVILDDDHGGVFGFEAEEAEVPECCDAFPAHVLRRSGARGRVLLPFRTRGEEGGALRGRDYTHVEGVLVFENNENRKDIPIPIVDHESYERDAVFYLELGEPKTEEGVGVGMTEAERQVALLGRPRLDEERSTLRLRIKESKEFKSTVDALFEKKGGAAVGTCSWREQLLEVITVSAGEEDGGGMPSWSDYVMHFFTIFWKALFAFVPPTDCLGGWACFVTSIVVIGLLTALVGDLASHFGCTVGLKDSVTAISFVALGTSVPDTFASKVAALNDKYADSSIGNVTGSNAVNVFLGIGIAWSIAALHHAARGRQFLVAPGALAFSVTMYCACAFVCAAVLMARRSLAGGELGGPMRFKAPTVALFVSLWLFYVLMSSLEAYDIIEGF</sequence>
<feature type="transmembrane region" description="Helical" evidence="21">
    <location>
        <begin position="96"/>
        <end position="114"/>
    </location>
</feature>
<evidence type="ECO:0000256" key="15">
    <source>
        <dbReference type="ARBA" id="ARBA00023065"/>
    </source>
</evidence>
<protein>
    <recommendedName>
        <fullName evidence="22">Calx-beta domain-containing protein</fullName>
    </recommendedName>
</protein>
<dbReference type="GO" id="GO:0005516">
    <property type="term" value="F:calmodulin binding"/>
    <property type="evidence" value="ECO:0007669"/>
    <property type="project" value="UniProtKB-KW"/>
</dbReference>
<evidence type="ECO:0000259" key="22">
    <source>
        <dbReference type="SMART" id="SM00237"/>
    </source>
</evidence>
<evidence type="ECO:0000256" key="9">
    <source>
        <dbReference type="ARBA" id="ARBA00022729"/>
    </source>
</evidence>
<keyword evidence="10" id="KW-0677">Repeat</keyword>
<keyword evidence="16 21" id="KW-0472">Membrane</keyword>
<comment type="caution">
    <text evidence="23">The sequence shown here is derived from an EMBL/GenBank/DDBJ whole genome shotgun (WGS) entry which is preliminary data.</text>
</comment>
<dbReference type="InterPro" id="IPR032452">
    <property type="entry name" value="Na_Ca_Ex_C-exten"/>
</dbReference>
<dbReference type="GO" id="GO:0042383">
    <property type="term" value="C:sarcolemma"/>
    <property type="evidence" value="ECO:0007669"/>
    <property type="project" value="TreeGrafter"/>
</dbReference>
<evidence type="ECO:0000256" key="4">
    <source>
        <dbReference type="ARBA" id="ARBA00022449"/>
    </source>
</evidence>
<keyword evidence="24" id="KW-1185">Reference proteome</keyword>
<comment type="similarity">
    <text evidence="2">Belongs to the Ca(2+):cation antiporter (CaCA) (TC 2.A.19) family. SLC8 subfamily.</text>
</comment>
<evidence type="ECO:0000256" key="17">
    <source>
        <dbReference type="ARBA" id="ARBA00023180"/>
    </source>
</evidence>
<dbReference type="GO" id="GO:0098703">
    <property type="term" value="P:calcium ion import across plasma membrane"/>
    <property type="evidence" value="ECO:0007669"/>
    <property type="project" value="TreeGrafter"/>
</dbReference>
<dbReference type="SMART" id="SM00237">
    <property type="entry name" value="Calx_beta"/>
    <property type="match status" value="2"/>
</dbReference>
<dbReference type="Gene3D" id="1.20.1420.30">
    <property type="entry name" value="NCX, central ion-binding region"/>
    <property type="match status" value="2"/>
</dbReference>
<dbReference type="InterPro" id="IPR004836">
    <property type="entry name" value="Na_Ca_Ex"/>
</dbReference>
<name>A0AAV6U7P2_9ARAC</name>
<keyword evidence="12" id="KW-0112">Calmodulin-binding</keyword>
<dbReference type="PRINTS" id="PR01259">
    <property type="entry name" value="NACAEXCHNGR"/>
</dbReference>
<keyword evidence="17" id="KW-0325">Glycoprotein</keyword>
<dbReference type="Pfam" id="PF03160">
    <property type="entry name" value="Calx-beta"/>
    <property type="match status" value="1"/>
</dbReference>
<evidence type="ECO:0000256" key="8">
    <source>
        <dbReference type="ARBA" id="ARBA00022723"/>
    </source>
</evidence>
<dbReference type="GO" id="GO:0046872">
    <property type="term" value="F:metal ion binding"/>
    <property type="evidence" value="ECO:0007669"/>
    <property type="project" value="UniProtKB-KW"/>
</dbReference>
<dbReference type="InterPro" id="IPR038081">
    <property type="entry name" value="CalX-like_sf"/>
</dbReference>
<feature type="transmembrane region" description="Helical" evidence="21">
    <location>
        <begin position="250"/>
        <end position="270"/>
    </location>
</feature>
<dbReference type="PANTHER" id="PTHR11878">
    <property type="entry name" value="SODIUM/CALCIUM EXCHANGER"/>
    <property type="match status" value="1"/>
</dbReference>
<dbReference type="Pfam" id="PF01699">
    <property type="entry name" value="Na_Ca_ex"/>
    <property type="match status" value="2"/>
</dbReference>
<dbReference type="EMBL" id="JAFNEN010000598">
    <property type="protein sequence ID" value="KAG8179883.1"/>
    <property type="molecule type" value="Genomic_DNA"/>
</dbReference>